<dbReference type="SMART" id="SM00950">
    <property type="entry name" value="Piwi"/>
    <property type="match status" value="1"/>
</dbReference>
<dbReference type="InterPro" id="IPR012337">
    <property type="entry name" value="RNaseH-like_sf"/>
</dbReference>
<evidence type="ECO:0000313" key="3">
    <source>
        <dbReference type="Proteomes" id="UP000298493"/>
    </source>
</evidence>
<dbReference type="SUPFAM" id="SSF53098">
    <property type="entry name" value="Ribonuclease H-like"/>
    <property type="match status" value="1"/>
</dbReference>
<dbReference type="Pfam" id="PF02171">
    <property type="entry name" value="Piwi"/>
    <property type="match status" value="1"/>
</dbReference>
<dbReference type="GO" id="GO:0003676">
    <property type="term" value="F:nucleic acid binding"/>
    <property type="evidence" value="ECO:0007669"/>
    <property type="project" value="InterPro"/>
</dbReference>
<evidence type="ECO:0000313" key="2">
    <source>
        <dbReference type="EMBL" id="TID18427.1"/>
    </source>
</evidence>
<dbReference type="Gene3D" id="3.30.420.10">
    <property type="entry name" value="Ribonuclease H-like superfamily/Ribonuclease H"/>
    <property type="match status" value="1"/>
</dbReference>
<dbReference type="Gene3D" id="3.40.50.2300">
    <property type="match status" value="1"/>
</dbReference>
<organism evidence="2 3">
    <name type="scientific">Venturia nashicola</name>
    <dbReference type="NCBI Taxonomy" id="86259"/>
    <lineage>
        <taxon>Eukaryota</taxon>
        <taxon>Fungi</taxon>
        <taxon>Dikarya</taxon>
        <taxon>Ascomycota</taxon>
        <taxon>Pezizomycotina</taxon>
        <taxon>Dothideomycetes</taxon>
        <taxon>Pleosporomycetidae</taxon>
        <taxon>Venturiales</taxon>
        <taxon>Venturiaceae</taxon>
        <taxon>Venturia</taxon>
    </lineage>
</organism>
<dbReference type="Proteomes" id="UP000298493">
    <property type="component" value="Unassembled WGS sequence"/>
</dbReference>
<dbReference type="PROSITE" id="PS50822">
    <property type="entry name" value="PIWI"/>
    <property type="match status" value="1"/>
</dbReference>
<dbReference type="SUPFAM" id="SSF101690">
    <property type="entry name" value="PAZ domain"/>
    <property type="match status" value="1"/>
</dbReference>
<dbReference type="EMBL" id="SNSC02000014">
    <property type="protein sequence ID" value="TID18427.1"/>
    <property type="molecule type" value="Genomic_DNA"/>
</dbReference>
<dbReference type="AlphaFoldDB" id="A0A4Z1NQV7"/>
<reference evidence="2 3" key="1">
    <citation type="submission" date="2019-04" db="EMBL/GenBank/DDBJ databases">
        <title>High contiguity whole genome sequence and gene annotation resource for two Venturia nashicola isolates.</title>
        <authorList>
            <person name="Prokchorchik M."/>
            <person name="Won K."/>
            <person name="Lee Y."/>
            <person name="Choi E.D."/>
            <person name="Segonzac C."/>
            <person name="Sohn K.H."/>
        </authorList>
    </citation>
    <scope>NUCLEOTIDE SEQUENCE [LARGE SCALE GENOMIC DNA]</scope>
    <source>
        <strain evidence="2 3">PRI2</strain>
    </source>
</reference>
<sequence length="587" mass="64582">MNAEIRGNPPAVNATTFTDGNNVATSIVAYLNAAYHRRAGFPIQHGNLRAINLGTPTAPEWYCPEHLQIMPYQPWTGLVPSTHSADMINAACLVPGEVKAAIMERGREALGIISAVGNNAILTGSGLAIGDQMMRIPMRQIPAPVLNYRSGNTVAPHSNDGQWNLSHRIFATKCDLYRLHFVANTHAVHAFSLSATGSPLYAALTRYLGHTPPPPIIGRSTHTINVPPTSALLAPLLGAFPIPNKRQMVVWIHPNGDKAQYVNFRTLLDRELGYSSFCITHAKLLKNWGDLGGFAANNAMKINVRVGSMGVNHHVDLAPSLPTQSAPSNYKLLLQHTMIIGADVTHPGGDVKCIGVLRGPILLRQRSFRISISMLGYLLSKWRANNKDPKNNDLPRHILYFRDGVSDSQSGGVRYSSGLYETPSYPVLQRTSSSTKPGTCVDSGITNPVYFDFYLQSHKAIKGTARPAHYFVLHDDNNFTAEQLQDLVHKLCFTYARSSTSVSYAAPAYYADRLCGRVRNYFSGYLSNTRTPRTVLVPPEVTQADATYNDFMRDWNAPGRLLQTGLPAPNGRGNPWHTELDDTTFWI</sequence>
<dbReference type="PANTHER" id="PTHR22891">
    <property type="entry name" value="EUKARYOTIC TRANSLATION INITIATION FACTOR 2C"/>
    <property type="match status" value="1"/>
</dbReference>
<dbReference type="STRING" id="86259.A0A4Z1NQV7"/>
<accession>A0A4Z1NQV7</accession>
<comment type="caution">
    <text evidence="2">The sequence shown here is derived from an EMBL/GenBank/DDBJ whole genome shotgun (WGS) entry which is preliminary data.</text>
</comment>
<feature type="domain" description="Piwi" evidence="1">
    <location>
        <begin position="442"/>
        <end position="523"/>
    </location>
</feature>
<dbReference type="InterPro" id="IPR003165">
    <property type="entry name" value="Piwi"/>
</dbReference>
<protein>
    <submittedName>
        <fullName evidence="2">Piwi-domain-containing protein</fullName>
    </submittedName>
</protein>
<dbReference type="InterPro" id="IPR036085">
    <property type="entry name" value="PAZ_dom_sf"/>
</dbReference>
<evidence type="ECO:0000259" key="1">
    <source>
        <dbReference type="PROSITE" id="PS50822"/>
    </source>
</evidence>
<dbReference type="InterPro" id="IPR036397">
    <property type="entry name" value="RNaseH_sf"/>
</dbReference>
<name>A0A4Z1NQV7_9PEZI</name>
<gene>
    <name evidence="2" type="ORF">E6O75_ATG06503</name>
</gene>
<proteinExistence type="predicted"/>
<keyword evidence="3" id="KW-1185">Reference proteome</keyword>